<dbReference type="Pfam" id="PF02682">
    <property type="entry name" value="CT_C_D"/>
    <property type="match status" value="1"/>
</dbReference>
<dbReference type="SUPFAM" id="SSF160467">
    <property type="entry name" value="PH0987 N-terminal domain-like"/>
    <property type="match status" value="1"/>
</dbReference>
<gene>
    <name evidence="5" type="ORF">SUH3_07915</name>
</gene>
<evidence type="ECO:0000256" key="1">
    <source>
        <dbReference type="ARBA" id="ARBA00022741"/>
    </source>
</evidence>
<sequence length="246" mass="26257">MSNTYPTIHTVGLSGVLVTFAEALDDTANRAALAFRAAVDAQGWDWVQESATSLISAFFRTDLAQHSAAGITEQLTDLLATRDWFAAPLPEGRKLWHIPAVFGGDLAPQLDEAAEAAGLSSQDAIAELTSTRMRVITIGFAPGQPYLGTLGEHWNIPRLGTLSPNIPRGALVAAVRQLCLFSNDTPTGWRHVGQTAFHTFRPTSETPFPLSPGDELLFHATTPADYKTIAAHNADGAGGATWEALP</sequence>
<keyword evidence="1" id="KW-0547">Nucleotide-binding</keyword>
<evidence type="ECO:0000313" key="6">
    <source>
        <dbReference type="Proteomes" id="UP000027746"/>
    </source>
</evidence>
<dbReference type="InterPro" id="IPR010016">
    <property type="entry name" value="PxpB"/>
</dbReference>
<evidence type="ECO:0000256" key="2">
    <source>
        <dbReference type="ARBA" id="ARBA00022801"/>
    </source>
</evidence>
<evidence type="ECO:0000256" key="3">
    <source>
        <dbReference type="ARBA" id="ARBA00022840"/>
    </source>
</evidence>
<dbReference type="EMBL" id="JAMD01000017">
    <property type="protein sequence ID" value="KEJ94168.1"/>
    <property type="molecule type" value="Genomic_DNA"/>
</dbReference>
<dbReference type="AlphaFoldDB" id="A0A073IV06"/>
<dbReference type="PANTHER" id="PTHR34698:SF2">
    <property type="entry name" value="5-OXOPROLINASE SUBUNIT B"/>
    <property type="match status" value="1"/>
</dbReference>
<evidence type="ECO:0000259" key="4">
    <source>
        <dbReference type="SMART" id="SM00796"/>
    </source>
</evidence>
<dbReference type="GO" id="GO:0005524">
    <property type="term" value="F:ATP binding"/>
    <property type="evidence" value="ECO:0007669"/>
    <property type="project" value="UniProtKB-KW"/>
</dbReference>
<dbReference type="GO" id="GO:0016787">
    <property type="term" value="F:hydrolase activity"/>
    <property type="evidence" value="ECO:0007669"/>
    <property type="project" value="UniProtKB-KW"/>
</dbReference>
<dbReference type="SMART" id="SM00796">
    <property type="entry name" value="AHS1"/>
    <property type="match status" value="1"/>
</dbReference>
<dbReference type="Proteomes" id="UP000027746">
    <property type="component" value="Unassembled WGS sequence"/>
</dbReference>
<dbReference type="Gene3D" id="2.40.100.10">
    <property type="entry name" value="Cyclophilin-like"/>
    <property type="match status" value="1"/>
</dbReference>
<comment type="caution">
    <text evidence="5">The sequence shown here is derived from an EMBL/GenBank/DDBJ whole genome shotgun (WGS) entry which is preliminary data.</text>
</comment>
<dbReference type="InterPro" id="IPR029000">
    <property type="entry name" value="Cyclophilin-like_dom_sf"/>
</dbReference>
<dbReference type="GeneID" id="68868313"/>
<keyword evidence="3" id="KW-0067">ATP-binding</keyword>
<protein>
    <submittedName>
        <fullName evidence="5">Allophanate hydrolase</fullName>
    </submittedName>
</protein>
<evidence type="ECO:0000313" key="5">
    <source>
        <dbReference type="EMBL" id="KEJ94168.1"/>
    </source>
</evidence>
<keyword evidence="6" id="KW-1185">Reference proteome</keyword>
<dbReference type="OrthoDB" id="9778567at2"/>
<reference evidence="5 6" key="1">
    <citation type="submission" date="2014-01" db="EMBL/GenBank/DDBJ databases">
        <title>Sulfitobacter sp. H3 (MCCC 1A00686) Genome Sequencing.</title>
        <authorList>
            <person name="Lai Q."/>
            <person name="Hong Z."/>
        </authorList>
    </citation>
    <scope>NUCLEOTIDE SEQUENCE [LARGE SCALE GENOMIC DNA]</scope>
    <source>
        <strain evidence="5 6">H3</strain>
    </source>
</reference>
<organism evidence="5 6">
    <name type="scientific">Pseudosulfitobacter pseudonitzschiae</name>
    <dbReference type="NCBI Taxonomy" id="1402135"/>
    <lineage>
        <taxon>Bacteria</taxon>
        <taxon>Pseudomonadati</taxon>
        <taxon>Pseudomonadota</taxon>
        <taxon>Alphaproteobacteria</taxon>
        <taxon>Rhodobacterales</taxon>
        <taxon>Roseobacteraceae</taxon>
        <taxon>Pseudosulfitobacter</taxon>
    </lineage>
</organism>
<dbReference type="RefSeq" id="WP_037930471.1">
    <property type="nucleotide sequence ID" value="NZ_CP054599.1"/>
</dbReference>
<dbReference type="SUPFAM" id="SSF50891">
    <property type="entry name" value="Cyclophilin-like"/>
    <property type="match status" value="1"/>
</dbReference>
<keyword evidence="2 5" id="KW-0378">Hydrolase</keyword>
<accession>A0A073IV06</accession>
<name>A0A073IV06_9RHOB</name>
<dbReference type="PANTHER" id="PTHR34698">
    <property type="entry name" value="5-OXOPROLINASE SUBUNIT B"/>
    <property type="match status" value="1"/>
</dbReference>
<feature type="domain" description="Carboxyltransferase" evidence="4">
    <location>
        <begin position="6"/>
        <end position="210"/>
    </location>
</feature>
<proteinExistence type="predicted"/>
<dbReference type="Gene3D" id="3.30.1360.40">
    <property type="match status" value="1"/>
</dbReference>
<dbReference type="InterPro" id="IPR003833">
    <property type="entry name" value="CT_C_D"/>
</dbReference>